<evidence type="ECO:0000256" key="2">
    <source>
        <dbReference type="ARBA" id="ARBA00007759"/>
    </source>
</evidence>
<dbReference type="RefSeq" id="WP_378403124.1">
    <property type="nucleotide sequence ID" value="NZ_JBHTCS010000009.1"/>
</dbReference>
<evidence type="ECO:0000256" key="5">
    <source>
        <dbReference type="ARBA" id="ARBA00022989"/>
    </source>
</evidence>
<keyword evidence="6 7" id="KW-0472">Membrane</keyword>
<dbReference type="NCBIfam" id="TIGR03923">
    <property type="entry name" value="T7SS_EccE"/>
    <property type="match status" value="1"/>
</dbReference>
<dbReference type="Proteomes" id="UP001596484">
    <property type="component" value="Unassembled WGS sequence"/>
</dbReference>
<evidence type="ECO:0000313" key="9">
    <source>
        <dbReference type="EMBL" id="MFC7447781.1"/>
    </source>
</evidence>
<keyword evidence="5 7" id="KW-1133">Transmembrane helix</keyword>
<comment type="caution">
    <text evidence="9">The sequence shown here is derived from an EMBL/GenBank/DDBJ whole genome shotgun (WGS) entry which is preliminary data.</text>
</comment>
<evidence type="ECO:0000313" key="10">
    <source>
        <dbReference type="Proteomes" id="UP001596484"/>
    </source>
</evidence>
<dbReference type="InterPro" id="IPR021368">
    <property type="entry name" value="T7SS_EccE"/>
</dbReference>
<comment type="similarity">
    <text evidence="2">Belongs to the EccE family.</text>
</comment>
<protein>
    <submittedName>
        <fullName evidence="9">Type VII secretion protein EccE</fullName>
    </submittedName>
</protein>
<accession>A0ABW2RVH0</accession>
<proteinExistence type="inferred from homology"/>
<evidence type="ECO:0000256" key="6">
    <source>
        <dbReference type="ARBA" id="ARBA00023136"/>
    </source>
</evidence>
<feature type="domain" description="Type VII secretion system protein EccE" evidence="8">
    <location>
        <begin position="168"/>
        <end position="264"/>
    </location>
</feature>
<keyword evidence="10" id="KW-1185">Reference proteome</keyword>
<reference evidence="10" key="1">
    <citation type="journal article" date="2019" name="Int. J. Syst. Evol. Microbiol.">
        <title>The Global Catalogue of Microorganisms (GCM) 10K type strain sequencing project: providing services to taxonomists for standard genome sequencing and annotation.</title>
        <authorList>
            <consortium name="The Broad Institute Genomics Platform"/>
            <consortium name="The Broad Institute Genome Sequencing Center for Infectious Disease"/>
            <person name="Wu L."/>
            <person name="Ma J."/>
        </authorList>
    </citation>
    <scope>NUCLEOTIDE SEQUENCE [LARGE SCALE GENOMIC DNA]</scope>
    <source>
        <strain evidence="10">ICMP 19430</strain>
    </source>
</reference>
<feature type="transmembrane region" description="Helical" evidence="7">
    <location>
        <begin position="33"/>
        <end position="54"/>
    </location>
</feature>
<keyword evidence="4 7" id="KW-0812">Transmembrane</keyword>
<evidence type="ECO:0000259" key="8">
    <source>
        <dbReference type="Pfam" id="PF11203"/>
    </source>
</evidence>
<gene>
    <name evidence="9" type="primary">eccE</name>
    <name evidence="9" type="ORF">ACFQS9_07745</name>
</gene>
<name>A0ABW2RVH0_9NOCA</name>
<dbReference type="InterPro" id="IPR050051">
    <property type="entry name" value="EccE_dom"/>
</dbReference>
<comment type="subcellular location">
    <subcellularLocation>
        <location evidence="1">Cell membrane</location>
    </subcellularLocation>
</comment>
<evidence type="ECO:0000256" key="3">
    <source>
        <dbReference type="ARBA" id="ARBA00022475"/>
    </source>
</evidence>
<organism evidence="9 10">
    <name type="scientific">Rhodococcus daqingensis</name>
    <dbReference type="NCBI Taxonomy" id="2479363"/>
    <lineage>
        <taxon>Bacteria</taxon>
        <taxon>Bacillati</taxon>
        <taxon>Actinomycetota</taxon>
        <taxon>Actinomycetes</taxon>
        <taxon>Mycobacteriales</taxon>
        <taxon>Nocardiaceae</taxon>
        <taxon>Rhodococcus</taxon>
    </lineage>
</organism>
<evidence type="ECO:0000256" key="4">
    <source>
        <dbReference type="ARBA" id="ARBA00022692"/>
    </source>
</evidence>
<dbReference type="Pfam" id="PF11203">
    <property type="entry name" value="EccE"/>
    <property type="match status" value="1"/>
</dbReference>
<sequence length="536" mass="56762">MPTVSVRNLVVAQLLGVAAGAAAAVCGLSWWPAVAIGAVVALLGLIPVGGRCLLDWAVTGWRYLLRRERGLGATSDFRTPSGPVVGLHWDNGSVVAVIEVLPIPGNLTQVTRDSFESVHRLPVVVLAESMTQHDIRLSGIDIVSHGYRSSAGSPATEVYDQLVGPLPATALRTVWLAVRFDATDESDAVARRGGGTTGAARTASVAALRIVRALSDAGCASRPLTAAEITSAALQISRGVRPDSFTRSWTHTPLPGVCNTGYAVDPRVLSDELLAKLWVPSGLGTTVTVRMRPGTRSGEIRVAASVRMTTRTLPERLDIPGLISMQGRHADGLTSNLPFASSDLDSLTPFTDFTTAQLDALALPLSGCGQLIGSDNYGHGLTARIVGPEIEYVDVLGELYLAQQLVFRAVATGARIQIHSDRPQVWGSLIDSIATPDRLRLIGDPTRLDPTFTAVLFDGVEPVPPRAGVTTIRVRDVHEPAPGVEPQISIVQPGASGDRVTLRADGKQVDLVLVTIAQETAFIGRPRATRPLQPAR</sequence>
<evidence type="ECO:0000256" key="1">
    <source>
        <dbReference type="ARBA" id="ARBA00004236"/>
    </source>
</evidence>
<dbReference type="EMBL" id="JBHTCS010000009">
    <property type="protein sequence ID" value="MFC7447781.1"/>
    <property type="molecule type" value="Genomic_DNA"/>
</dbReference>
<evidence type="ECO:0000256" key="7">
    <source>
        <dbReference type="SAM" id="Phobius"/>
    </source>
</evidence>
<keyword evidence="3" id="KW-1003">Cell membrane</keyword>